<sequence>MWNGDGNTIISLFEDMKKKGFAPDETTILAVLQGCCCYSGLWETGLCLINEMETKYGIRPVIEHYSSMIDLLGRAGNLSKAVNIIDKSPFPESPLLWRTFVNACKLCGDLQFGMWVFNKLLDLAPYEASSYMYRICMLKVICKKKLQRENPEHDLKEFMHYNPRK</sequence>
<evidence type="ECO:0000313" key="3">
    <source>
        <dbReference type="RefSeq" id="XP_004513773.1"/>
    </source>
</evidence>
<dbReference type="AlphaFoldDB" id="A0A1S2Z2C6"/>
<dbReference type="STRING" id="3827.A0A1S2Z2C6"/>
<keyword evidence="1" id="KW-0677">Repeat</keyword>
<gene>
    <name evidence="3" type="primary">LOC101494558</name>
</gene>
<protein>
    <submittedName>
        <fullName evidence="3">Pentatricopeptide repeat-containing protein At1g71490-like</fullName>
    </submittedName>
</protein>
<dbReference type="GO" id="GO:0009451">
    <property type="term" value="P:RNA modification"/>
    <property type="evidence" value="ECO:0007669"/>
    <property type="project" value="InterPro"/>
</dbReference>
<dbReference type="KEGG" id="cam:101494558"/>
<accession>A0A1S2Z2C6</accession>
<dbReference type="InterPro" id="IPR046960">
    <property type="entry name" value="PPR_At4g14850-like_plant"/>
</dbReference>
<dbReference type="GO" id="GO:0003723">
    <property type="term" value="F:RNA binding"/>
    <property type="evidence" value="ECO:0007669"/>
    <property type="project" value="InterPro"/>
</dbReference>
<dbReference type="InterPro" id="IPR002885">
    <property type="entry name" value="PPR_rpt"/>
</dbReference>
<dbReference type="eggNOG" id="KOG4197">
    <property type="taxonomic scope" value="Eukaryota"/>
</dbReference>
<dbReference type="RefSeq" id="XP_004513773.1">
    <property type="nucleotide sequence ID" value="XM_004513716.3"/>
</dbReference>
<dbReference type="Pfam" id="PF01535">
    <property type="entry name" value="PPR"/>
    <property type="match status" value="1"/>
</dbReference>
<keyword evidence="2" id="KW-1185">Reference proteome</keyword>
<dbReference type="GeneID" id="101494558"/>
<evidence type="ECO:0000313" key="2">
    <source>
        <dbReference type="Proteomes" id="UP000087171"/>
    </source>
</evidence>
<dbReference type="PANTHER" id="PTHR47926:SF411">
    <property type="entry name" value="PENTATRICOPEPTIDE REPEAT-CONTAINING PROTEIN"/>
    <property type="match status" value="1"/>
</dbReference>
<dbReference type="Proteomes" id="UP000087171">
    <property type="component" value="Unplaced"/>
</dbReference>
<dbReference type="InterPro" id="IPR011990">
    <property type="entry name" value="TPR-like_helical_dom_sf"/>
</dbReference>
<organism evidence="2 3">
    <name type="scientific">Cicer arietinum</name>
    <name type="common">Chickpea</name>
    <name type="synonym">Garbanzo</name>
    <dbReference type="NCBI Taxonomy" id="3827"/>
    <lineage>
        <taxon>Eukaryota</taxon>
        <taxon>Viridiplantae</taxon>
        <taxon>Streptophyta</taxon>
        <taxon>Embryophyta</taxon>
        <taxon>Tracheophyta</taxon>
        <taxon>Spermatophyta</taxon>
        <taxon>Magnoliopsida</taxon>
        <taxon>eudicotyledons</taxon>
        <taxon>Gunneridae</taxon>
        <taxon>Pentapetalae</taxon>
        <taxon>rosids</taxon>
        <taxon>fabids</taxon>
        <taxon>Fabales</taxon>
        <taxon>Fabaceae</taxon>
        <taxon>Papilionoideae</taxon>
        <taxon>50 kb inversion clade</taxon>
        <taxon>NPAAA clade</taxon>
        <taxon>Hologalegina</taxon>
        <taxon>IRL clade</taxon>
        <taxon>Cicereae</taxon>
        <taxon>Cicer</taxon>
    </lineage>
</organism>
<evidence type="ECO:0000256" key="1">
    <source>
        <dbReference type="ARBA" id="ARBA00022737"/>
    </source>
</evidence>
<reference evidence="3" key="1">
    <citation type="submission" date="2025-08" db="UniProtKB">
        <authorList>
            <consortium name="RefSeq"/>
        </authorList>
    </citation>
    <scope>IDENTIFICATION</scope>
    <source>
        <tissue evidence="3">Etiolated seedlings</tissue>
    </source>
</reference>
<name>A0A1S2Z2C6_CICAR</name>
<dbReference type="Pfam" id="PF13041">
    <property type="entry name" value="PPR_2"/>
    <property type="match status" value="1"/>
</dbReference>
<proteinExistence type="predicted"/>
<dbReference type="PANTHER" id="PTHR47926">
    <property type="entry name" value="PENTATRICOPEPTIDE REPEAT-CONTAINING PROTEIN"/>
    <property type="match status" value="1"/>
</dbReference>
<dbReference type="Gene3D" id="1.25.40.10">
    <property type="entry name" value="Tetratricopeptide repeat domain"/>
    <property type="match status" value="1"/>
</dbReference>
<dbReference type="PaxDb" id="3827-XP_004513773.1"/>